<keyword evidence="3" id="KW-0805">Transcription regulation</keyword>
<gene>
    <name evidence="8" type="ORF">EAE98_002194</name>
</gene>
<dbReference type="Gene3D" id="4.10.240.10">
    <property type="entry name" value="Zn(2)-C6 fungal-type DNA-binding domain"/>
    <property type="match status" value="1"/>
</dbReference>
<keyword evidence="5" id="KW-0539">Nucleus</keyword>
<evidence type="ECO:0000256" key="6">
    <source>
        <dbReference type="SAM" id="MobiDB-lite"/>
    </source>
</evidence>
<accession>A0ABQ7IWH1</accession>
<dbReference type="Pfam" id="PF04082">
    <property type="entry name" value="Fungal_trans"/>
    <property type="match status" value="1"/>
</dbReference>
<evidence type="ECO:0000256" key="2">
    <source>
        <dbReference type="ARBA" id="ARBA00022723"/>
    </source>
</evidence>
<dbReference type="Proteomes" id="UP000783213">
    <property type="component" value="Unassembled WGS sequence"/>
</dbReference>
<feature type="region of interest" description="Disordered" evidence="6">
    <location>
        <begin position="113"/>
        <end position="150"/>
    </location>
</feature>
<dbReference type="SMART" id="SM00906">
    <property type="entry name" value="Fungal_trans"/>
    <property type="match status" value="1"/>
</dbReference>
<feature type="compositionally biased region" description="Polar residues" evidence="6">
    <location>
        <begin position="16"/>
        <end position="25"/>
    </location>
</feature>
<evidence type="ECO:0000256" key="4">
    <source>
        <dbReference type="ARBA" id="ARBA00023163"/>
    </source>
</evidence>
<feature type="compositionally biased region" description="Low complexity" evidence="6">
    <location>
        <begin position="118"/>
        <end position="128"/>
    </location>
</feature>
<comment type="subcellular location">
    <subcellularLocation>
        <location evidence="1">Nucleus</location>
    </subcellularLocation>
</comment>
<dbReference type="InterPro" id="IPR036864">
    <property type="entry name" value="Zn2-C6_fun-type_DNA-bd_sf"/>
</dbReference>
<name>A0ABQ7IWH1_9HELO</name>
<dbReference type="EMBL" id="RCSX01000004">
    <property type="protein sequence ID" value="KAF7935974.1"/>
    <property type="molecule type" value="Genomic_DNA"/>
</dbReference>
<organism evidence="8 9">
    <name type="scientific">Botrytis deweyae</name>
    <dbReference type="NCBI Taxonomy" id="2478750"/>
    <lineage>
        <taxon>Eukaryota</taxon>
        <taxon>Fungi</taxon>
        <taxon>Dikarya</taxon>
        <taxon>Ascomycota</taxon>
        <taxon>Pezizomycotina</taxon>
        <taxon>Leotiomycetes</taxon>
        <taxon>Helotiales</taxon>
        <taxon>Sclerotiniaceae</taxon>
        <taxon>Botrytis</taxon>
    </lineage>
</organism>
<evidence type="ECO:0000256" key="1">
    <source>
        <dbReference type="ARBA" id="ARBA00004123"/>
    </source>
</evidence>
<feature type="region of interest" description="Disordered" evidence="6">
    <location>
        <begin position="1"/>
        <end position="47"/>
    </location>
</feature>
<dbReference type="CDD" id="cd00067">
    <property type="entry name" value="GAL4"/>
    <property type="match status" value="1"/>
</dbReference>
<feature type="domain" description="Zn(2)-C6 fungal-type" evidence="7">
    <location>
        <begin position="55"/>
        <end position="85"/>
    </location>
</feature>
<dbReference type="PROSITE" id="PS50048">
    <property type="entry name" value="ZN2_CY6_FUNGAL_2"/>
    <property type="match status" value="1"/>
</dbReference>
<reference evidence="8 9" key="1">
    <citation type="journal article" date="2020" name="Genome Biol. Evol.">
        <title>Comparative genomics of Sclerotiniaceae.</title>
        <authorList>
            <person name="Valero Jimenez C.A."/>
            <person name="Steentjes M."/>
            <person name="Scholten O.E."/>
            <person name="Van Kan J.A.L."/>
        </authorList>
    </citation>
    <scope>NUCLEOTIDE SEQUENCE [LARGE SCALE GENOMIC DNA]</scope>
    <source>
        <strain evidence="8 9">B1</strain>
    </source>
</reference>
<evidence type="ECO:0000256" key="3">
    <source>
        <dbReference type="ARBA" id="ARBA00023015"/>
    </source>
</evidence>
<protein>
    <recommendedName>
        <fullName evidence="7">Zn(2)-C6 fungal-type domain-containing protein</fullName>
    </recommendedName>
</protein>
<feature type="region of interest" description="Disordered" evidence="6">
    <location>
        <begin position="663"/>
        <end position="707"/>
    </location>
</feature>
<keyword evidence="2" id="KW-0479">Metal-binding</keyword>
<keyword evidence="9" id="KW-1185">Reference proteome</keyword>
<evidence type="ECO:0000313" key="8">
    <source>
        <dbReference type="EMBL" id="KAF7935974.1"/>
    </source>
</evidence>
<dbReference type="GeneID" id="62228968"/>
<dbReference type="PANTHER" id="PTHR47338:SF10">
    <property type="entry name" value="TRANSCRIPTION FACTOR DOMAIN-CONTAINING PROTEIN-RELATED"/>
    <property type="match status" value="1"/>
</dbReference>
<feature type="compositionally biased region" description="Polar residues" evidence="6">
    <location>
        <begin position="730"/>
        <end position="749"/>
    </location>
</feature>
<evidence type="ECO:0000259" key="7">
    <source>
        <dbReference type="PROSITE" id="PS50048"/>
    </source>
</evidence>
<evidence type="ECO:0000313" key="9">
    <source>
        <dbReference type="Proteomes" id="UP000783213"/>
    </source>
</evidence>
<feature type="compositionally biased region" description="Polar residues" evidence="6">
    <location>
        <begin position="671"/>
        <end position="684"/>
    </location>
</feature>
<dbReference type="CDD" id="cd12148">
    <property type="entry name" value="fungal_TF_MHR"/>
    <property type="match status" value="1"/>
</dbReference>
<dbReference type="PANTHER" id="PTHR47338">
    <property type="entry name" value="ZN(II)2CYS6 TRANSCRIPTION FACTOR (EUROFUNG)-RELATED"/>
    <property type="match status" value="1"/>
</dbReference>
<dbReference type="Pfam" id="PF00172">
    <property type="entry name" value="Zn_clus"/>
    <property type="match status" value="1"/>
</dbReference>
<evidence type="ECO:0000256" key="5">
    <source>
        <dbReference type="ARBA" id="ARBA00023242"/>
    </source>
</evidence>
<dbReference type="InterPro" id="IPR050815">
    <property type="entry name" value="TF_fung"/>
</dbReference>
<feature type="compositionally biased region" description="Gly residues" evidence="6">
    <location>
        <begin position="35"/>
        <end position="44"/>
    </location>
</feature>
<dbReference type="SUPFAM" id="SSF57701">
    <property type="entry name" value="Zn2/Cys6 DNA-binding domain"/>
    <property type="match status" value="1"/>
</dbReference>
<feature type="compositionally biased region" description="Low complexity" evidence="6">
    <location>
        <begin position="750"/>
        <end position="765"/>
    </location>
</feature>
<dbReference type="InterPro" id="IPR007219">
    <property type="entry name" value="XnlR_reg_dom"/>
</dbReference>
<feature type="compositionally biased region" description="Polar residues" evidence="6">
    <location>
        <begin position="402"/>
        <end position="413"/>
    </location>
</feature>
<comment type="caution">
    <text evidence="8">The sequence shown here is derived from an EMBL/GenBank/DDBJ whole genome shotgun (WGS) entry which is preliminary data.</text>
</comment>
<feature type="region of interest" description="Disordered" evidence="6">
    <location>
        <begin position="387"/>
        <end position="413"/>
    </location>
</feature>
<feature type="region of interest" description="Disordered" evidence="6">
    <location>
        <begin position="719"/>
        <end position="796"/>
    </location>
</feature>
<sequence length="881" mass="97859">MSSNSNIPREDFFNDPPQQTTNLRPNSGLRDTGNMAGGVDGNGGDSTIPKPKRIACIICRKRKLKCDGSKPSCSTCTRLGHDCAYDPVRRKSGPKRGYVKALEERLKQVENMLKSQEPTTTTTSPSTSNASGTGLRTAPTPDLNVPSPNIGVDGERWRYNNEAQPTLNDMGFSATIGMGMGLDDFPSTWEMIGLGIEEPLPLQEVIDELHEIYFDNIHPSLPMIHKYRYLAAMNLAPNQRPPVSLRYAMWTLAASSSEKYMNLKDHFYQRARKYMEMDTLKGFGESIISVSHAQVHILLASYEFRMMHFPRAWMSTGAAIRLCQMMGLHRLDKPGLEVKQCLPPPRDWTEREERRRTFWMAFCEDRYASVGTGWPMTIDEKDITSDLPSSEDAFNLSKPERTQTLTDSMSPQGASKLSPFAGVVLMASLFGRNLLHLHRSDPDYRDNDLNGEFWRRHRHMDNILLNTSLSLPFHLRLPHGMANPNSVFLNMNIHASTICLHQAAIFKAQNNRLPDTVTAESKIRAISAANEITRIMQMISHMDLSTMNPFISFCLYVAARVFVKHLDDTPKDSPVSDSLRFLLKAMNALKKKNPLTESFLVQLDVDLEAMGLRNNNKFKDGPWNETLLGSKETGIPGMGTTVIGPNDQTGCNIVRFIDGGGPDDFRVVGESPTNPQETSRSISADTKKRIRRASTSPGVDPFPRSFDVEQRGWPRLNELSQARDLRQGVPVSQSKAPNGNTYNHDSTSPGTRTGLSSNTGNTSNNPTLKSASDVRPSNVQHGQTTTNTGSYGTRPAPDADRDVRLMDAFFSTPPGYNNIPAGSNISSSAYSMPETPGRTYTTPGPWPQQTTTGLTPVGEGVFRHLMELGPMDPMDIWEGGH</sequence>
<feature type="compositionally biased region" description="Polar residues" evidence="6">
    <location>
        <begin position="766"/>
        <end position="791"/>
    </location>
</feature>
<keyword evidence="4" id="KW-0804">Transcription</keyword>
<dbReference type="RefSeq" id="XP_038813552.1">
    <property type="nucleotide sequence ID" value="XM_038949813.1"/>
</dbReference>
<dbReference type="PROSITE" id="PS00463">
    <property type="entry name" value="ZN2_CY6_FUNGAL_1"/>
    <property type="match status" value="1"/>
</dbReference>
<proteinExistence type="predicted"/>
<dbReference type="InterPro" id="IPR001138">
    <property type="entry name" value="Zn2Cys6_DnaBD"/>
</dbReference>
<dbReference type="SMART" id="SM00066">
    <property type="entry name" value="GAL4"/>
    <property type="match status" value="1"/>
</dbReference>